<organism evidence="2 3">
    <name type="scientific">Eiseniibacteriota bacterium</name>
    <dbReference type="NCBI Taxonomy" id="2212470"/>
    <lineage>
        <taxon>Bacteria</taxon>
        <taxon>Candidatus Eiseniibacteriota</taxon>
    </lineage>
</organism>
<evidence type="ECO:0000313" key="3">
    <source>
        <dbReference type="Proteomes" id="UP000748308"/>
    </source>
</evidence>
<feature type="region of interest" description="Disordered" evidence="1">
    <location>
        <begin position="46"/>
        <end position="105"/>
    </location>
</feature>
<sequence length="105" mass="11326">MDPVAQLRLALAQTPALEALQEGARRRDDRQQAQVERVFRDRVELQGRQVEECPPPEAVGHDPDEGGAGRGRPGPTPAERAPEEAAEEGTPEAADALGARLDKRA</sequence>
<gene>
    <name evidence="2" type="ORF">FJY75_08150</name>
</gene>
<evidence type="ECO:0000313" key="2">
    <source>
        <dbReference type="EMBL" id="MBM3317812.1"/>
    </source>
</evidence>
<protein>
    <submittedName>
        <fullName evidence="2">Uncharacterized protein</fullName>
    </submittedName>
</protein>
<accession>A0A937XBE4</accession>
<comment type="caution">
    <text evidence="2">The sequence shown here is derived from an EMBL/GenBank/DDBJ whole genome shotgun (WGS) entry which is preliminary data.</text>
</comment>
<name>A0A937XBE4_UNCEI</name>
<dbReference type="EMBL" id="VGIY01000192">
    <property type="protein sequence ID" value="MBM3317812.1"/>
    <property type="molecule type" value="Genomic_DNA"/>
</dbReference>
<proteinExistence type="predicted"/>
<reference evidence="2" key="1">
    <citation type="submission" date="2019-03" db="EMBL/GenBank/DDBJ databases">
        <title>Lake Tanganyika Metagenome-Assembled Genomes (MAGs).</title>
        <authorList>
            <person name="Tran P."/>
        </authorList>
    </citation>
    <scope>NUCLEOTIDE SEQUENCE</scope>
    <source>
        <strain evidence="2">M_DeepCast_400m_m2_100</strain>
    </source>
</reference>
<dbReference type="AlphaFoldDB" id="A0A937XBE4"/>
<evidence type="ECO:0000256" key="1">
    <source>
        <dbReference type="SAM" id="MobiDB-lite"/>
    </source>
</evidence>
<dbReference type="Proteomes" id="UP000748308">
    <property type="component" value="Unassembled WGS sequence"/>
</dbReference>